<accession>A0ABN3Y9I3</accession>
<protein>
    <submittedName>
        <fullName evidence="6">ABC transporter substrate-binding protein</fullName>
    </submittedName>
</protein>
<dbReference type="Gene3D" id="3.40.50.2300">
    <property type="match status" value="2"/>
</dbReference>
<dbReference type="CDD" id="cd20008">
    <property type="entry name" value="PBP1_ABC_sugar_binding-like"/>
    <property type="match status" value="1"/>
</dbReference>
<dbReference type="Proteomes" id="UP001499930">
    <property type="component" value="Unassembled WGS sequence"/>
</dbReference>
<dbReference type="PANTHER" id="PTHR46847">
    <property type="entry name" value="D-ALLOSE-BINDING PERIPLASMIC PROTEIN-RELATED"/>
    <property type="match status" value="1"/>
</dbReference>
<dbReference type="PROSITE" id="PS51257">
    <property type="entry name" value="PROKAR_LIPOPROTEIN"/>
    <property type="match status" value="1"/>
</dbReference>
<organism evidence="6 7">
    <name type="scientific">Streptosporangium longisporum</name>
    <dbReference type="NCBI Taxonomy" id="46187"/>
    <lineage>
        <taxon>Bacteria</taxon>
        <taxon>Bacillati</taxon>
        <taxon>Actinomycetota</taxon>
        <taxon>Actinomycetes</taxon>
        <taxon>Streptosporangiales</taxon>
        <taxon>Streptosporangiaceae</taxon>
        <taxon>Streptosporangium</taxon>
    </lineage>
</organism>
<keyword evidence="7" id="KW-1185">Reference proteome</keyword>
<dbReference type="PANTHER" id="PTHR46847:SF1">
    <property type="entry name" value="D-ALLOSE-BINDING PERIPLASMIC PROTEIN-RELATED"/>
    <property type="match status" value="1"/>
</dbReference>
<evidence type="ECO:0000256" key="1">
    <source>
        <dbReference type="ARBA" id="ARBA00004196"/>
    </source>
</evidence>
<comment type="similarity">
    <text evidence="2">Belongs to the bacterial solute-binding protein 2 family.</text>
</comment>
<evidence type="ECO:0000259" key="5">
    <source>
        <dbReference type="Pfam" id="PF13407"/>
    </source>
</evidence>
<evidence type="ECO:0000256" key="4">
    <source>
        <dbReference type="SAM" id="SignalP"/>
    </source>
</evidence>
<dbReference type="Pfam" id="PF13407">
    <property type="entry name" value="Peripla_BP_4"/>
    <property type="match status" value="1"/>
</dbReference>
<comment type="subcellular location">
    <subcellularLocation>
        <location evidence="1">Cell envelope</location>
    </subcellularLocation>
</comment>
<dbReference type="RefSeq" id="WP_344900522.1">
    <property type="nucleotide sequence ID" value="NZ_BAAAWD010000015.1"/>
</dbReference>
<evidence type="ECO:0000256" key="2">
    <source>
        <dbReference type="ARBA" id="ARBA00007639"/>
    </source>
</evidence>
<reference evidence="6 7" key="1">
    <citation type="journal article" date="2019" name="Int. J. Syst. Evol. Microbiol.">
        <title>The Global Catalogue of Microorganisms (GCM) 10K type strain sequencing project: providing services to taxonomists for standard genome sequencing and annotation.</title>
        <authorList>
            <consortium name="The Broad Institute Genomics Platform"/>
            <consortium name="The Broad Institute Genome Sequencing Center for Infectious Disease"/>
            <person name="Wu L."/>
            <person name="Ma J."/>
        </authorList>
    </citation>
    <scope>NUCLEOTIDE SEQUENCE [LARGE SCALE GENOMIC DNA]</scope>
    <source>
        <strain evidence="6 7">JCM 3106</strain>
    </source>
</reference>
<name>A0ABN3Y9I3_9ACTN</name>
<dbReference type="EMBL" id="BAAAWD010000015">
    <property type="protein sequence ID" value="GAA3023474.1"/>
    <property type="molecule type" value="Genomic_DNA"/>
</dbReference>
<feature type="chain" id="PRO_5047083005" evidence="4">
    <location>
        <begin position="31"/>
        <end position="338"/>
    </location>
</feature>
<keyword evidence="3 4" id="KW-0732">Signal</keyword>
<feature type="domain" description="Periplasmic binding protein" evidence="5">
    <location>
        <begin position="52"/>
        <end position="306"/>
    </location>
</feature>
<evidence type="ECO:0000256" key="3">
    <source>
        <dbReference type="ARBA" id="ARBA00022729"/>
    </source>
</evidence>
<gene>
    <name evidence="6" type="ORF">GCM10017559_55990</name>
</gene>
<comment type="caution">
    <text evidence="6">The sequence shown here is derived from an EMBL/GenBank/DDBJ whole genome shotgun (WGS) entry which is preliminary data.</text>
</comment>
<sequence>MNASRNPAHRRTRRALALVPVVCLSLALTACGRDQGTTTASGGGAGGQKLTIAVVPGSTGYFYWGSLHAGAKAAADELGAELVWRGTATQSDITGQTNILQDFVNRKVSGIAFAANDTKALAPIVEQAAAAKIPIVSADAGIDPQSIPLIATDNENAAGQAADFIGEKLGGKGKVALLPFLATSATSQAREKGFTDRLTEKYPDIEIVAKKYTDGDVNKSLTIMNDVLSAHPDLNAVFGLNEPSVIGAIRALEAKKTKGVTVVGFDNAPDEVKALKAGTVAALVVQDPYKIGYESVMALKKMVDGGKVENVDTGATLVTPDNIDDPKIEKLINPPVEK</sequence>
<feature type="signal peptide" evidence="4">
    <location>
        <begin position="1"/>
        <end position="30"/>
    </location>
</feature>
<dbReference type="SUPFAM" id="SSF53822">
    <property type="entry name" value="Periplasmic binding protein-like I"/>
    <property type="match status" value="1"/>
</dbReference>
<proteinExistence type="inferred from homology"/>
<evidence type="ECO:0000313" key="7">
    <source>
        <dbReference type="Proteomes" id="UP001499930"/>
    </source>
</evidence>
<evidence type="ECO:0000313" key="6">
    <source>
        <dbReference type="EMBL" id="GAA3023474.1"/>
    </source>
</evidence>
<dbReference type="InterPro" id="IPR028082">
    <property type="entry name" value="Peripla_BP_I"/>
</dbReference>
<dbReference type="InterPro" id="IPR025997">
    <property type="entry name" value="SBP_2_dom"/>
</dbReference>